<evidence type="ECO:0000256" key="1">
    <source>
        <dbReference type="ARBA" id="ARBA00004651"/>
    </source>
</evidence>
<keyword evidence="4 7" id="KW-1133">Transmembrane helix</keyword>
<organism evidence="9 10">
    <name type="scientific">Rothia kristinae</name>
    <dbReference type="NCBI Taxonomy" id="37923"/>
    <lineage>
        <taxon>Bacteria</taxon>
        <taxon>Bacillati</taxon>
        <taxon>Actinomycetota</taxon>
        <taxon>Actinomycetes</taxon>
        <taxon>Micrococcales</taxon>
        <taxon>Micrococcaceae</taxon>
        <taxon>Rothia</taxon>
    </lineage>
</organism>
<feature type="transmembrane region" description="Helical" evidence="7">
    <location>
        <begin position="78"/>
        <end position="104"/>
    </location>
</feature>
<dbReference type="GO" id="GO:0022857">
    <property type="term" value="F:transmembrane transporter activity"/>
    <property type="evidence" value="ECO:0007669"/>
    <property type="project" value="TreeGrafter"/>
</dbReference>
<feature type="transmembrane region" description="Helical" evidence="7">
    <location>
        <begin position="38"/>
        <end position="58"/>
    </location>
</feature>
<evidence type="ECO:0000256" key="6">
    <source>
        <dbReference type="ARBA" id="ARBA00038076"/>
    </source>
</evidence>
<reference evidence="9 10" key="1">
    <citation type="submission" date="2016-04" db="EMBL/GenBank/DDBJ databases">
        <title>Identification of putative biosynthetic pathways for the production of bioactive secondary metabolites by the marine actinomycete Kocuria kristinae RUTW2-3.</title>
        <authorList>
            <person name="Waterworth S.C."/>
            <person name="Walmsley T.A."/>
            <person name="Matongo T."/>
            <person name="Davies-Coleman M.T."/>
            <person name="Dorrington R.A."/>
        </authorList>
    </citation>
    <scope>NUCLEOTIDE SEQUENCE [LARGE SCALE GENOMIC DNA]</scope>
    <source>
        <strain evidence="9 10">RUTW4-5</strain>
    </source>
</reference>
<evidence type="ECO:0000259" key="8">
    <source>
        <dbReference type="Pfam" id="PF02687"/>
    </source>
</evidence>
<dbReference type="PANTHER" id="PTHR30572:SF4">
    <property type="entry name" value="ABC TRANSPORTER PERMEASE YTRF"/>
    <property type="match status" value="1"/>
</dbReference>
<dbReference type="EMBL" id="LWGZ01000434">
    <property type="protein sequence ID" value="OAX61707.1"/>
    <property type="molecule type" value="Genomic_DNA"/>
</dbReference>
<evidence type="ECO:0000313" key="10">
    <source>
        <dbReference type="Proteomes" id="UP000092021"/>
    </source>
</evidence>
<evidence type="ECO:0000256" key="3">
    <source>
        <dbReference type="ARBA" id="ARBA00022692"/>
    </source>
</evidence>
<gene>
    <name evidence="9" type="ORF">A5N15_05040</name>
</gene>
<feature type="domain" description="ABC3 transporter permease C-terminal" evidence="8">
    <location>
        <begin position="45"/>
        <end position="132"/>
    </location>
</feature>
<evidence type="ECO:0000256" key="2">
    <source>
        <dbReference type="ARBA" id="ARBA00022475"/>
    </source>
</evidence>
<protein>
    <recommendedName>
        <fullName evidence="8">ABC3 transporter permease C-terminal domain-containing protein</fullName>
    </recommendedName>
</protein>
<comment type="subcellular location">
    <subcellularLocation>
        <location evidence="1">Cell membrane</location>
        <topology evidence="1">Multi-pass membrane protein</topology>
    </subcellularLocation>
</comment>
<dbReference type="Proteomes" id="UP000092021">
    <property type="component" value="Unassembled WGS sequence"/>
</dbReference>
<dbReference type="InterPro" id="IPR003838">
    <property type="entry name" value="ABC3_permease_C"/>
</dbReference>
<sequence>MMFATLGQTFQTVMTRWSRELGIAEDQTSSVMRSIDDVLWFLTAMLVFSLVIAAIGVVNNMQASVMQRTRELGMLRTIGLSTAGLWRMILAETAQLTLAAALFAIPLGILYGRCGALSMLASVDGIGFFLPTPRGR</sequence>
<name>A0A657IUS9_9MICC</name>
<comment type="similarity">
    <text evidence="6">Belongs to the ABC-4 integral membrane protein family.</text>
</comment>
<dbReference type="Pfam" id="PF02687">
    <property type="entry name" value="FtsX"/>
    <property type="match status" value="1"/>
</dbReference>
<keyword evidence="3 7" id="KW-0812">Transmembrane</keyword>
<evidence type="ECO:0000256" key="5">
    <source>
        <dbReference type="ARBA" id="ARBA00023136"/>
    </source>
</evidence>
<proteinExistence type="inferred from homology"/>
<accession>A0A657IUS9</accession>
<dbReference type="GO" id="GO:0005886">
    <property type="term" value="C:plasma membrane"/>
    <property type="evidence" value="ECO:0007669"/>
    <property type="project" value="UniProtKB-SubCell"/>
</dbReference>
<evidence type="ECO:0000256" key="7">
    <source>
        <dbReference type="SAM" id="Phobius"/>
    </source>
</evidence>
<feature type="transmembrane region" description="Helical" evidence="7">
    <location>
        <begin position="110"/>
        <end position="130"/>
    </location>
</feature>
<keyword evidence="2" id="KW-1003">Cell membrane</keyword>
<evidence type="ECO:0000313" key="9">
    <source>
        <dbReference type="EMBL" id="OAX61707.1"/>
    </source>
</evidence>
<dbReference type="InterPro" id="IPR050250">
    <property type="entry name" value="Macrolide_Exporter_MacB"/>
</dbReference>
<dbReference type="PANTHER" id="PTHR30572">
    <property type="entry name" value="MEMBRANE COMPONENT OF TRANSPORTER-RELATED"/>
    <property type="match status" value="1"/>
</dbReference>
<comment type="caution">
    <text evidence="9">The sequence shown here is derived from an EMBL/GenBank/DDBJ whole genome shotgun (WGS) entry which is preliminary data.</text>
</comment>
<keyword evidence="5 7" id="KW-0472">Membrane</keyword>
<dbReference type="AlphaFoldDB" id="A0A657IUS9"/>
<evidence type="ECO:0000256" key="4">
    <source>
        <dbReference type="ARBA" id="ARBA00022989"/>
    </source>
</evidence>